<evidence type="ECO:0000313" key="1">
    <source>
        <dbReference type="EMBL" id="PIR97036.1"/>
    </source>
</evidence>
<accession>A0A2H0VD71</accession>
<dbReference type="SUPFAM" id="SSF52540">
    <property type="entry name" value="P-loop containing nucleoside triphosphate hydrolases"/>
    <property type="match status" value="1"/>
</dbReference>
<dbReference type="EMBL" id="PFAJ01000047">
    <property type="protein sequence ID" value="PIR97036.1"/>
    <property type="molecule type" value="Genomic_DNA"/>
</dbReference>
<dbReference type="Gene3D" id="3.40.50.300">
    <property type="entry name" value="P-loop containing nucleotide triphosphate hydrolases"/>
    <property type="match status" value="1"/>
</dbReference>
<name>A0A2H0VD71_9BACT</name>
<proteinExistence type="predicted"/>
<feature type="non-terminal residue" evidence="1">
    <location>
        <position position="1"/>
    </location>
</feature>
<protein>
    <submittedName>
        <fullName evidence="1">Type IV pili twitching motility protein PilT</fullName>
    </submittedName>
</protein>
<organism evidence="1 2">
    <name type="scientific">Candidatus Doudnabacteria bacterium CG10_big_fil_rev_8_21_14_0_10_41_10</name>
    <dbReference type="NCBI Taxonomy" id="1974551"/>
    <lineage>
        <taxon>Bacteria</taxon>
        <taxon>Candidatus Doudnaibacteriota</taxon>
    </lineage>
</organism>
<reference evidence="2" key="1">
    <citation type="submission" date="2017-09" db="EMBL/GenBank/DDBJ databases">
        <title>Depth-based differentiation of microbial function through sediment-hosted aquifers and enrichment of novel symbionts in the deep terrestrial subsurface.</title>
        <authorList>
            <person name="Probst A.J."/>
            <person name="Ladd B."/>
            <person name="Jarett J.K."/>
            <person name="Geller-Mcgrath D.E."/>
            <person name="Sieber C.M.K."/>
            <person name="Emerson J.B."/>
            <person name="Anantharaman K."/>
            <person name="Thomas B.C."/>
            <person name="Malmstrom R."/>
            <person name="Stieglmeier M."/>
            <person name="Klingl A."/>
            <person name="Woyke T."/>
            <person name="Ryan C.M."/>
            <person name="Banfield J.F."/>
        </authorList>
    </citation>
    <scope>NUCLEOTIDE SEQUENCE [LARGE SCALE GENOMIC DNA]</scope>
</reference>
<dbReference type="InterPro" id="IPR027417">
    <property type="entry name" value="P-loop_NTPase"/>
</dbReference>
<gene>
    <name evidence="1" type="ORF">COT91_03525</name>
</gene>
<dbReference type="AlphaFoldDB" id="A0A2H0VD71"/>
<evidence type="ECO:0000313" key="2">
    <source>
        <dbReference type="Proteomes" id="UP000230557"/>
    </source>
</evidence>
<sequence>QKQILVQLSSVLRGVVAQQLLPTVDGKRVVAREVLVNTPAVSNLIRENNIAQIASAMQTGAKDGMVTMEQSVKTLVKEDLIDKEVAERRIGKLRHV</sequence>
<dbReference type="Proteomes" id="UP000230557">
    <property type="component" value="Unassembled WGS sequence"/>
</dbReference>
<comment type="caution">
    <text evidence="1">The sequence shown here is derived from an EMBL/GenBank/DDBJ whole genome shotgun (WGS) entry which is preliminary data.</text>
</comment>